<dbReference type="AlphaFoldDB" id="X1AAU7"/>
<organism evidence="1">
    <name type="scientific">marine sediment metagenome</name>
    <dbReference type="NCBI Taxonomy" id="412755"/>
    <lineage>
        <taxon>unclassified sequences</taxon>
        <taxon>metagenomes</taxon>
        <taxon>ecological metagenomes</taxon>
    </lineage>
</organism>
<name>X1AAU7_9ZZZZ</name>
<comment type="caution">
    <text evidence="1">The sequence shown here is derived from an EMBL/GenBank/DDBJ whole genome shotgun (WGS) entry which is preliminary data.</text>
</comment>
<accession>X1AAU7</accession>
<proteinExistence type="predicted"/>
<evidence type="ECO:0000313" key="1">
    <source>
        <dbReference type="EMBL" id="GAG69813.1"/>
    </source>
</evidence>
<reference evidence="1" key="1">
    <citation type="journal article" date="2014" name="Front. Microbiol.">
        <title>High frequency of phylogenetically diverse reductive dehalogenase-homologous genes in deep subseafloor sedimentary metagenomes.</title>
        <authorList>
            <person name="Kawai M."/>
            <person name="Futagami T."/>
            <person name="Toyoda A."/>
            <person name="Takaki Y."/>
            <person name="Nishi S."/>
            <person name="Hori S."/>
            <person name="Arai W."/>
            <person name="Tsubouchi T."/>
            <person name="Morono Y."/>
            <person name="Uchiyama I."/>
            <person name="Ito T."/>
            <person name="Fujiyama A."/>
            <person name="Inagaki F."/>
            <person name="Takami H."/>
        </authorList>
    </citation>
    <scope>NUCLEOTIDE SEQUENCE</scope>
    <source>
        <strain evidence="1">Expedition CK06-06</strain>
    </source>
</reference>
<feature type="non-terminal residue" evidence="1">
    <location>
        <position position="45"/>
    </location>
</feature>
<sequence length="45" mass="4918">MKCDLVAKRAQTVHYLAEQSLFRPASCIGSFLYFGRGTVSFGCGT</sequence>
<protein>
    <submittedName>
        <fullName evidence="1">Uncharacterized protein</fullName>
    </submittedName>
</protein>
<dbReference type="EMBL" id="BART01005751">
    <property type="protein sequence ID" value="GAG69813.1"/>
    <property type="molecule type" value="Genomic_DNA"/>
</dbReference>
<gene>
    <name evidence="1" type="ORF">S01H4_13023</name>
</gene>